<feature type="transmembrane region" description="Helical" evidence="7">
    <location>
        <begin position="119"/>
        <end position="140"/>
    </location>
</feature>
<sequence>MATTAAPARGAVDRYFRISERGSTIVTEIRGGVVTFFTMAYIVVLNPLIIGTVPDGTGSLLGGGEGNLPAIAAATALVAGVLSILMGTIANYPMALAAGLGLNAVVAFSIAALPEMTWADAMGLVVLEGLIILVLVLTGLRQAVFNAVPHDLKLAISVGIGLFIAFIGLVDAGFVRIPASMATPVELGIGGSLSSWPLLVFVIGLLLTVVLMVRKVKGAILIGILASTVLAVVLEAIVGAGGAFDEDGNPVASGWRLNVPALPENWFGLPDLSLLGQFSLFGSFEKIGPIAALLLVFTLLIADFFDTMGTMVAIGGEAKLLDAQGNPPRTKQILVVDSIAAAAGGAASVSSNTSYIESASGVGEGARTGLASVVTGLCFLVSMFFVDVVKVIPYEAATPALVVVGLLMVAQITGIDWKNLEIAVPAFLGIILMPFSYSITAGIGAAVVTYVVIKLAVGKARQVHPLLWVTAALFLVYFLKDTIGAAVGV</sequence>
<keyword evidence="5 7" id="KW-1133">Transmembrane helix</keyword>
<feature type="transmembrane region" description="Helical" evidence="7">
    <location>
        <begin position="465"/>
        <end position="487"/>
    </location>
</feature>
<dbReference type="Pfam" id="PF00860">
    <property type="entry name" value="Xan_ur_permease"/>
    <property type="match status" value="1"/>
</dbReference>
<feature type="transmembrane region" description="Helical" evidence="7">
    <location>
        <begin position="31"/>
        <end position="50"/>
    </location>
</feature>
<dbReference type="PANTHER" id="PTHR43337">
    <property type="entry name" value="XANTHINE/URACIL PERMEASE C887.17-RELATED"/>
    <property type="match status" value="1"/>
</dbReference>
<keyword evidence="4 7" id="KW-0812">Transmembrane</keyword>
<evidence type="ECO:0000256" key="4">
    <source>
        <dbReference type="ARBA" id="ARBA00022692"/>
    </source>
</evidence>
<dbReference type="RefSeq" id="WP_344101565.1">
    <property type="nucleotide sequence ID" value="NZ_BAAANL010000003.1"/>
</dbReference>
<feature type="transmembrane region" description="Helical" evidence="7">
    <location>
        <begin position="70"/>
        <end position="87"/>
    </location>
</feature>
<evidence type="ECO:0000313" key="9">
    <source>
        <dbReference type="Proteomes" id="UP001501094"/>
    </source>
</evidence>
<dbReference type="PANTHER" id="PTHR43337:SF1">
    <property type="entry name" value="XANTHINE_URACIL PERMEASE C887.17-RELATED"/>
    <property type="match status" value="1"/>
</dbReference>
<comment type="subcellular location">
    <subcellularLocation>
        <location evidence="1">Endomembrane system</location>
        <topology evidence="1">Multi-pass membrane protein</topology>
    </subcellularLocation>
</comment>
<protein>
    <submittedName>
        <fullName evidence="8">NCS2 family permease</fullName>
    </submittedName>
</protein>
<evidence type="ECO:0000256" key="1">
    <source>
        <dbReference type="ARBA" id="ARBA00004127"/>
    </source>
</evidence>
<feature type="transmembrane region" description="Helical" evidence="7">
    <location>
        <begin position="94"/>
        <end position="113"/>
    </location>
</feature>
<dbReference type="InterPro" id="IPR045018">
    <property type="entry name" value="Azg-like"/>
</dbReference>
<organism evidence="8 9">
    <name type="scientific">Myceligenerans crystallogenes</name>
    <dbReference type="NCBI Taxonomy" id="316335"/>
    <lineage>
        <taxon>Bacteria</taxon>
        <taxon>Bacillati</taxon>
        <taxon>Actinomycetota</taxon>
        <taxon>Actinomycetes</taxon>
        <taxon>Micrococcales</taxon>
        <taxon>Promicromonosporaceae</taxon>
        <taxon>Myceligenerans</taxon>
    </lineage>
</organism>
<evidence type="ECO:0000256" key="2">
    <source>
        <dbReference type="ARBA" id="ARBA00005697"/>
    </source>
</evidence>
<proteinExistence type="inferred from homology"/>
<feature type="transmembrane region" description="Helical" evidence="7">
    <location>
        <begin position="370"/>
        <end position="389"/>
    </location>
</feature>
<feature type="transmembrane region" description="Helical" evidence="7">
    <location>
        <begin position="333"/>
        <end position="350"/>
    </location>
</feature>
<evidence type="ECO:0000256" key="5">
    <source>
        <dbReference type="ARBA" id="ARBA00022989"/>
    </source>
</evidence>
<evidence type="ECO:0000313" key="8">
    <source>
        <dbReference type="EMBL" id="GAA1860044.1"/>
    </source>
</evidence>
<keyword evidence="9" id="KW-1185">Reference proteome</keyword>
<feature type="transmembrane region" description="Helical" evidence="7">
    <location>
        <begin position="427"/>
        <end position="453"/>
    </location>
</feature>
<evidence type="ECO:0000256" key="6">
    <source>
        <dbReference type="ARBA" id="ARBA00023136"/>
    </source>
</evidence>
<feature type="transmembrane region" description="Helical" evidence="7">
    <location>
        <begin position="152"/>
        <end position="175"/>
    </location>
</feature>
<dbReference type="EMBL" id="BAAANL010000003">
    <property type="protein sequence ID" value="GAA1860044.1"/>
    <property type="molecule type" value="Genomic_DNA"/>
</dbReference>
<keyword evidence="6 7" id="KW-0472">Membrane</keyword>
<accession>A0ABN2NDB3</accession>
<dbReference type="Proteomes" id="UP001501094">
    <property type="component" value="Unassembled WGS sequence"/>
</dbReference>
<feature type="transmembrane region" description="Helical" evidence="7">
    <location>
        <begin position="220"/>
        <end position="244"/>
    </location>
</feature>
<comment type="similarity">
    <text evidence="2">Belongs to the nucleobase:cation symporter-2 (NCS2) (TC 2.A.40) family. Azg-like subfamily.</text>
</comment>
<reference evidence="8 9" key="1">
    <citation type="journal article" date="2019" name="Int. J. Syst. Evol. Microbiol.">
        <title>The Global Catalogue of Microorganisms (GCM) 10K type strain sequencing project: providing services to taxonomists for standard genome sequencing and annotation.</title>
        <authorList>
            <consortium name="The Broad Institute Genomics Platform"/>
            <consortium name="The Broad Institute Genome Sequencing Center for Infectious Disease"/>
            <person name="Wu L."/>
            <person name="Ma J."/>
        </authorList>
    </citation>
    <scope>NUCLEOTIDE SEQUENCE [LARGE SCALE GENOMIC DNA]</scope>
    <source>
        <strain evidence="8 9">JCM 14326</strain>
    </source>
</reference>
<feature type="transmembrane region" description="Helical" evidence="7">
    <location>
        <begin position="396"/>
        <end position="415"/>
    </location>
</feature>
<evidence type="ECO:0000256" key="3">
    <source>
        <dbReference type="ARBA" id="ARBA00022448"/>
    </source>
</evidence>
<name>A0ABN2NDB3_9MICO</name>
<dbReference type="InterPro" id="IPR006043">
    <property type="entry name" value="NCS2"/>
</dbReference>
<comment type="caution">
    <text evidence="8">The sequence shown here is derived from an EMBL/GenBank/DDBJ whole genome shotgun (WGS) entry which is preliminary data.</text>
</comment>
<feature type="transmembrane region" description="Helical" evidence="7">
    <location>
        <begin position="290"/>
        <end position="312"/>
    </location>
</feature>
<gene>
    <name evidence="8" type="ORF">GCM10009751_16950</name>
</gene>
<keyword evidence="3" id="KW-0813">Transport</keyword>
<feature type="transmembrane region" description="Helical" evidence="7">
    <location>
        <begin position="195"/>
        <end position="213"/>
    </location>
</feature>
<evidence type="ECO:0000256" key="7">
    <source>
        <dbReference type="SAM" id="Phobius"/>
    </source>
</evidence>